<name>A0A3S0H2T6_9BACT</name>
<dbReference type="Pfam" id="PF07120">
    <property type="entry name" value="DUF1376"/>
    <property type="match status" value="1"/>
</dbReference>
<gene>
    <name evidence="2" type="ORF">EJV47_23795</name>
</gene>
<feature type="compositionally biased region" description="Polar residues" evidence="1">
    <location>
        <begin position="163"/>
        <end position="173"/>
    </location>
</feature>
<protein>
    <submittedName>
        <fullName evidence="2">DUF1376 domain-containing protein</fullName>
    </submittedName>
</protein>
<dbReference type="OrthoDB" id="875998at2"/>
<accession>A0A3S0H2T6</accession>
<reference evidence="2 3" key="1">
    <citation type="submission" date="2018-12" db="EMBL/GenBank/DDBJ databases">
        <title>Hymenobacter gummosus sp. nov., isolated from a spring.</title>
        <authorList>
            <person name="Nie L."/>
        </authorList>
    </citation>
    <scope>NUCLEOTIDE SEQUENCE [LARGE SCALE GENOMIC DNA]</scope>
    <source>
        <strain evidence="2 3">KCTC 52166</strain>
    </source>
</reference>
<keyword evidence="3" id="KW-1185">Reference proteome</keyword>
<feature type="region of interest" description="Disordered" evidence="1">
    <location>
        <begin position="93"/>
        <end position="217"/>
    </location>
</feature>
<comment type="caution">
    <text evidence="2">The sequence shown here is derived from an EMBL/GenBank/DDBJ whole genome shotgun (WGS) entry which is preliminary data.</text>
</comment>
<feature type="region of interest" description="Disordered" evidence="1">
    <location>
        <begin position="275"/>
        <end position="312"/>
    </location>
</feature>
<proteinExistence type="predicted"/>
<organism evidence="2 3">
    <name type="scientific">Hymenobacter gummosus</name>
    <dbReference type="NCBI Taxonomy" id="1776032"/>
    <lineage>
        <taxon>Bacteria</taxon>
        <taxon>Pseudomonadati</taxon>
        <taxon>Bacteroidota</taxon>
        <taxon>Cytophagia</taxon>
        <taxon>Cytophagales</taxon>
        <taxon>Hymenobacteraceae</taxon>
        <taxon>Hymenobacter</taxon>
    </lineage>
</organism>
<dbReference type="AlphaFoldDB" id="A0A3S0H2T6"/>
<feature type="compositionally biased region" description="Low complexity" evidence="1">
    <location>
        <begin position="174"/>
        <end position="194"/>
    </location>
</feature>
<dbReference type="InterPro" id="IPR010781">
    <property type="entry name" value="DUF1376"/>
</dbReference>
<evidence type="ECO:0000256" key="1">
    <source>
        <dbReference type="SAM" id="MobiDB-lite"/>
    </source>
</evidence>
<dbReference type="RefSeq" id="WP_126695712.1">
    <property type="nucleotide sequence ID" value="NZ_RXOF01000018.1"/>
</dbReference>
<feature type="compositionally biased region" description="Low complexity" evidence="1">
    <location>
        <begin position="293"/>
        <end position="312"/>
    </location>
</feature>
<feature type="compositionally biased region" description="Low complexity" evidence="1">
    <location>
        <begin position="105"/>
        <end position="119"/>
    </location>
</feature>
<evidence type="ECO:0000313" key="2">
    <source>
        <dbReference type="EMBL" id="RTQ45856.1"/>
    </source>
</evidence>
<sequence>MKSPAFLLYTGDFLSSPDVQLMEAHEVGAYCLLLFNSWQSDRPGYLPNDEGRLRRVARLTADQWAESRQLLLGKFPVAPGEPTLRYNPRLAAEADKQQQHRAQKARAGQASAAKRAAQATGVGQNATPVEHPLPEGAAPAPPSRSTSTPVAGSQTPVAPPPNTRCSTSQQKGNLSWSLSKDSSLRSESGAAAAARPALQPVSSGRKIPTRRQAGAPPTLAEVQAYATDQYPGPAAQEEAAAFLDHFESNGWLVGGKTPMVSWRAAFRNWMRRRPQFQAAPSGSPLPRKGAEGAATPARARTAPRPADPTRWS</sequence>
<evidence type="ECO:0000313" key="3">
    <source>
        <dbReference type="Proteomes" id="UP000282184"/>
    </source>
</evidence>
<dbReference type="EMBL" id="RXOF01000018">
    <property type="protein sequence ID" value="RTQ45856.1"/>
    <property type="molecule type" value="Genomic_DNA"/>
</dbReference>
<dbReference type="Proteomes" id="UP000282184">
    <property type="component" value="Unassembled WGS sequence"/>
</dbReference>